<keyword evidence="4" id="KW-1185">Reference proteome</keyword>
<keyword evidence="2" id="KW-0732">Signal</keyword>
<evidence type="ECO:0000313" key="4">
    <source>
        <dbReference type="Proteomes" id="UP001156389"/>
    </source>
</evidence>
<gene>
    <name evidence="3" type="ORF">LHJ74_32775</name>
</gene>
<dbReference type="Gene3D" id="2.30.30.40">
    <property type="entry name" value="SH3 Domains"/>
    <property type="match status" value="1"/>
</dbReference>
<accession>A0ABT2K3F6</accession>
<evidence type="ECO:0000256" key="1">
    <source>
        <dbReference type="SAM" id="MobiDB-lite"/>
    </source>
</evidence>
<feature type="region of interest" description="Disordered" evidence="1">
    <location>
        <begin position="33"/>
        <end position="61"/>
    </location>
</feature>
<dbReference type="Proteomes" id="UP001156389">
    <property type="component" value="Unassembled WGS sequence"/>
</dbReference>
<evidence type="ECO:0000256" key="2">
    <source>
        <dbReference type="SAM" id="SignalP"/>
    </source>
</evidence>
<evidence type="ECO:0000313" key="3">
    <source>
        <dbReference type="EMBL" id="MCT2594631.1"/>
    </source>
</evidence>
<dbReference type="RefSeq" id="WP_260221978.1">
    <property type="nucleotide sequence ID" value="NZ_JAJAGO010000023.1"/>
</dbReference>
<feature type="chain" id="PRO_5046663461" evidence="2">
    <location>
        <begin position="30"/>
        <end position="136"/>
    </location>
</feature>
<proteinExistence type="predicted"/>
<sequence length="136" mass="14500">MLHSRLSKVALCATSGAVAAMSLAGTANAVAEPAPAPAPVAPEQRAAQSQLAQQQGGGKVRHGYVTRSVRVHLRPSTTAPVIGVIPRDSVIAIKCMIRGEMAPGLNTWYKLAKRTGWVNARYIRALDRIPFCNYVP</sequence>
<organism evidence="3 4">
    <name type="scientific">Streptomyces gossypii</name>
    <dbReference type="NCBI Taxonomy" id="2883101"/>
    <lineage>
        <taxon>Bacteria</taxon>
        <taxon>Bacillati</taxon>
        <taxon>Actinomycetota</taxon>
        <taxon>Actinomycetes</taxon>
        <taxon>Kitasatosporales</taxon>
        <taxon>Streptomycetaceae</taxon>
        <taxon>Streptomyces</taxon>
    </lineage>
</organism>
<protein>
    <submittedName>
        <fullName evidence="3">SH3 domain-containing protein</fullName>
    </submittedName>
</protein>
<reference evidence="3 4" key="1">
    <citation type="submission" date="2021-10" db="EMBL/GenBank/DDBJ databases">
        <title>Streptomyces gossypii sp. nov., isolated from soil collected from cotton field.</title>
        <authorList>
            <person name="Ge X."/>
            <person name="Chen X."/>
            <person name="Liu W."/>
        </authorList>
    </citation>
    <scope>NUCLEOTIDE SEQUENCE [LARGE SCALE GENOMIC DNA]</scope>
    <source>
        <strain evidence="3 4">N2-109</strain>
    </source>
</reference>
<dbReference type="EMBL" id="JAJAGO010000023">
    <property type="protein sequence ID" value="MCT2594631.1"/>
    <property type="molecule type" value="Genomic_DNA"/>
</dbReference>
<name>A0ABT2K3F6_9ACTN</name>
<comment type="caution">
    <text evidence="3">The sequence shown here is derived from an EMBL/GenBank/DDBJ whole genome shotgun (WGS) entry which is preliminary data.</text>
</comment>
<feature type="compositionally biased region" description="Low complexity" evidence="1">
    <location>
        <begin position="41"/>
        <end position="54"/>
    </location>
</feature>
<feature type="signal peptide" evidence="2">
    <location>
        <begin position="1"/>
        <end position="29"/>
    </location>
</feature>